<keyword evidence="10" id="KW-1185">Reference proteome</keyword>
<accession>A0ABQ3NBV1</accession>
<comment type="caution">
    <text evidence="9">The sequence shown here is derived from an EMBL/GenBank/DDBJ whole genome shotgun (WGS) entry which is preliminary data.</text>
</comment>
<dbReference type="Proteomes" id="UP000637074">
    <property type="component" value="Unassembled WGS sequence"/>
</dbReference>
<comment type="subcellular location">
    <subcellularLocation>
        <location evidence="1">Cell membrane</location>
        <topology evidence="1">Multi-pass membrane protein</topology>
    </subcellularLocation>
</comment>
<reference evidence="9 10" key="1">
    <citation type="journal article" date="2022" name="Int. J. Syst. Evol. Microbiol.">
        <title>Neobacillus kokaensis sp. nov., isolated from soil.</title>
        <authorList>
            <person name="Yuki K."/>
            <person name="Matsubara H."/>
            <person name="Yamaguchi S."/>
        </authorList>
    </citation>
    <scope>NUCLEOTIDE SEQUENCE [LARGE SCALE GENOMIC DNA]</scope>
    <source>
        <strain evidence="9 10">LOB 377</strain>
    </source>
</reference>
<keyword evidence="4 7" id="KW-0812">Transmembrane</keyword>
<feature type="transmembrane region" description="Helical" evidence="7">
    <location>
        <begin position="307"/>
        <end position="326"/>
    </location>
</feature>
<evidence type="ECO:0000313" key="10">
    <source>
        <dbReference type="Proteomes" id="UP000637074"/>
    </source>
</evidence>
<evidence type="ECO:0000256" key="2">
    <source>
        <dbReference type="ARBA" id="ARBA00007400"/>
    </source>
</evidence>
<feature type="transmembrane region" description="Helical" evidence="7">
    <location>
        <begin position="243"/>
        <end position="264"/>
    </location>
</feature>
<dbReference type="EMBL" id="BNDS01000040">
    <property type="protein sequence ID" value="GHI01362.1"/>
    <property type="molecule type" value="Genomic_DNA"/>
</dbReference>
<feature type="transmembrane region" description="Helical" evidence="7">
    <location>
        <begin position="170"/>
        <end position="189"/>
    </location>
</feature>
<dbReference type="GO" id="GO:0016746">
    <property type="term" value="F:acyltransferase activity"/>
    <property type="evidence" value="ECO:0007669"/>
    <property type="project" value="UniProtKB-KW"/>
</dbReference>
<evidence type="ECO:0000256" key="4">
    <source>
        <dbReference type="ARBA" id="ARBA00022692"/>
    </source>
</evidence>
<protein>
    <submittedName>
        <fullName evidence="9">Acyltransferase</fullName>
    </submittedName>
</protein>
<organism evidence="9 10">
    <name type="scientific">Neobacillus kokaensis</name>
    <dbReference type="NCBI Taxonomy" id="2759023"/>
    <lineage>
        <taxon>Bacteria</taxon>
        <taxon>Bacillati</taxon>
        <taxon>Bacillota</taxon>
        <taxon>Bacilli</taxon>
        <taxon>Bacillales</taxon>
        <taxon>Bacillaceae</taxon>
        <taxon>Neobacillus</taxon>
    </lineage>
</organism>
<feature type="transmembrane region" description="Helical" evidence="7">
    <location>
        <begin position="201"/>
        <end position="222"/>
    </location>
</feature>
<evidence type="ECO:0000256" key="7">
    <source>
        <dbReference type="SAM" id="Phobius"/>
    </source>
</evidence>
<feature type="transmembrane region" description="Helical" evidence="7">
    <location>
        <begin position="144"/>
        <end position="163"/>
    </location>
</feature>
<dbReference type="PANTHER" id="PTHR40074:SF2">
    <property type="entry name" value="O-ACETYLTRANSFERASE WECH"/>
    <property type="match status" value="1"/>
</dbReference>
<comment type="similarity">
    <text evidence="2">Belongs to the acyltransferase 3 family.</text>
</comment>
<dbReference type="PANTHER" id="PTHR40074">
    <property type="entry name" value="O-ACETYLTRANSFERASE WECH"/>
    <property type="match status" value="1"/>
</dbReference>
<evidence type="ECO:0000313" key="9">
    <source>
        <dbReference type="EMBL" id="GHI01362.1"/>
    </source>
</evidence>
<dbReference type="InterPro" id="IPR002656">
    <property type="entry name" value="Acyl_transf_3_dom"/>
</dbReference>
<keyword evidence="9" id="KW-0808">Transferase</keyword>
<gene>
    <name evidence="9" type="ORF">AM1BK_49040</name>
</gene>
<feature type="transmembrane region" description="Helical" evidence="7">
    <location>
        <begin position="97"/>
        <end position="116"/>
    </location>
</feature>
<name>A0ABQ3NBV1_9BACI</name>
<evidence type="ECO:0000256" key="6">
    <source>
        <dbReference type="ARBA" id="ARBA00023136"/>
    </source>
</evidence>
<keyword evidence="3" id="KW-1003">Cell membrane</keyword>
<sequence>MSDKPFVFSKNMTSIAKGLAILLMVYHHSFAFPERIENVDYLPLLFIDHQPLSELIGQFGKLCVAIFLFLSGFGLYKSYESKGNFTFRNATKRAFNFIKFFWVIFLLFVPIGLIFFNEDPRYVWNLKEFLYNFFALVYTYNGEWWFVSLYVELLLIFPLLMKLIKKNPILVSYLTFVVFFLSAFFQHTADYFPNHELIQIFFHHLGVDTTWLIVFITGIYFAKYEVFKILDEFFSNIYLNHKFFFINLLVLCVYFREKVFPFIIETRGPLLDGDYNYADFFLAPIVVIAFIKIIQNVTVLENLFMRLGKHSNNIWLTHTFFIYYYFQEVTFVPYLSVLIVTWVFVLTILVSICINFIIKYLFK</sequence>
<evidence type="ECO:0000256" key="1">
    <source>
        <dbReference type="ARBA" id="ARBA00004651"/>
    </source>
</evidence>
<proteinExistence type="inferred from homology"/>
<evidence type="ECO:0000256" key="5">
    <source>
        <dbReference type="ARBA" id="ARBA00022989"/>
    </source>
</evidence>
<dbReference type="Pfam" id="PF01757">
    <property type="entry name" value="Acyl_transf_3"/>
    <property type="match status" value="1"/>
</dbReference>
<keyword evidence="6 7" id="KW-0472">Membrane</keyword>
<feature type="transmembrane region" description="Helical" evidence="7">
    <location>
        <begin position="55"/>
        <end position="76"/>
    </location>
</feature>
<feature type="transmembrane region" description="Helical" evidence="7">
    <location>
        <begin position="276"/>
        <end position="295"/>
    </location>
</feature>
<keyword evidence="9" id="KW-0012">Acyltransferase</keyword>
<evidence type="ECO:0000256" key="3">
    <source>
        <dbReference type="ARBA" id="ARBA00022475"/>
    </source>
</evidence>
<evidence type="ECO:0000259" key="8">
    <source>
        <dbReference type="Pfam" id="PF01757"/>
    </source>
</evidence>
<dbReference type="RefSeq" id="WP_191277016.1">
    <property type="nucleotide sequence ID" value="NZ_BNDS01000040.1"/>
</dbReference>
<keyword evidence="5 7" id="KW-1133">Transmembrane helix</keyword>
<feature type="transmembrane region" description="Helical" evidence="7">
    <location>
        <begin position="332"/>
        <end position="358"/>
    </location>
</feature>
<feature type="domain" description="Acyltransferase 3" evidence="8">
    <location>
        <begin position="16"/>
        <end position="354"/>
    </location>
</feature>